<name>A0A6P2D228_9BACT</name>
<dbReference type="KEGG" id="gms:SOIL9_35800"/>
<reference evidence="1 2" key="1">
    <citation type="submission" date="2019-05" db="EMBL/GenBank/DDBJ databases">
        <authorList>
            <consortium name="Science for Life Laboratories"/>
        </authorList>
    </citation>
    <scope>NUCLEOTIDE SEQUENCE [LARGE SCALE GENOMIC DNA]</scope>
    <source>
        <strain evidence="1">Soil9</strain>
    </source>
</reference>
<organism evidence="1 2">
    <name type="scientific">Gemmata massiliana</name>
    <dbReference type="NCBI Taxonomy" id="1210884"/>
    <lineage>
        <taxon>Bacteria</taxon>
        <taxon>Pseudomonadati</taxon>
        <taxon>Planctomycetota</taxon>
        <taxon>Planctomycetia</taxon>
        <taxon>Gemmatales</taxon>
        <taxon>Gemmataceae</taxon>
        <taxon>Gemmata</taxon>
    </lineage>
</organism>
<dbReference type="EMBL" id="LR593886">
    <property type="protein sequence ID" value="VTR94134.1"/>
    <property type="molecule type" value="Genomic_DNA"/>
</dbReference>
<accession>A0A6P2D228</accession>
<evidence type="ECO:0000313" key="2">
    <source>
        <dbReference type="Proteomes" id="UP000464178"/>
    </source>
</evidence>
<sequence>MKTFRVKGSELPKATHMGELPILNLSIPCAVLDDGKRVLSDQGLRRALGYASKRPEAKITGENNSPKMPVFVASNNLKPFISKEFQYSPILYESVKGNAVTGFDANVLPDICQIYLAARRAGKLHKSQERIAETCEIILGALAKTGITALIDEATGYQADRGRDALQRLFNRYLRESFAAWSMTFYPDFYQRLFALRGWAL</sequence>
<protein>
    <submittedName>
        <fullName evidence="1">Uncharacterized protein</fullName>
    </submittedName>
</protein>
<dbReference type="AlphaFoldDB" id="A0A6P2D228"/>
<gene>
    <name evidence="1" type="ORF">SOIL9_35800</name>
</gene>
<evidence type="ECO:0000313" key="1">
    <source>
        <dbReference type="EMBL" id="VTR94134.1"/>
    </source>
</evidence>
<dbReference type="RefSeq" id="WP_162668742.1">
    <property type="nucleotide sequence ID" value="NZ_LR593886.1"/>
</dbReference>
<proteinExistence type="predicted"/>
<keyword evidence="2" id="KW-1185">Reference proteome</keyword>
<dbReference type="Proteomes" id="UP000464178">
    <property type="component" value="Chromosome"/>
</dbReference>